<dbReference type="HOGENOM" id="CLU_874067_0_0_6"/>
<dbReference type="eggNOG" id="COG3420">
    <property type="taxonomic scope" value="Bacteria"/>
</dbReference>
<dbReference type="Proteomes" id="UP000006062">
    <property type="component" value="Chromosome"/>
</dbReference>
<evidence type="ECO:0000313" key="2">
    <source>
        <dbReference type="EMBL" id="AFL75531.1"/>
    </source>
</evidence>
<dbReference type="InterPro" id="IPR012334">
    <property type="entry name" value="Pectin_lyas_fold"/>
</dbReference>
<keyword evidence="3" id="KW-1185">Reference proteome</keyword>
<dbReference type="STRING" id="765911.Thivi_3681"/>
<dbReference type="Gene3D" id="2.160.20.10">
    <property type="entry name" value="Single-stranded right-handed beta-helix, Pectin lyase-like"/>
    <property type="match status" value="1"/>
</dbReference>
<protein>
    <recommendedName>
        <fullName evidence="4">Right handed beta helix domain-containing protein</fullName>
    </recommendedName>
</protein>
<feature type="chain" id="PRO_5003682489" description="Right handed beta helix domain-containing protein" evidence="1">
    <location>
        <begin position="20"/>
        <end position="307"/>
    </location>
</feature>
<evidence type="ECO:0000256" key="1">
    <source>
        <dbReference type="SAM" id="SignalP"/>
    </source>
</evidence>
<name>I3YEW3_THIV6</name>
<evidence type="ECO:0000313" key="3">
    <source>
        <dbReference type="Proteomes" id="UP000006062"/>
    </source>
</evidence>
<organism evidence="2 3">
    <name type="scientific">Thiocystis violascens (strain ATCC 17096 / DSM 198 / 6111)</name>
    <name type="common">Chromatium violascens</name>
    <dbReference type="NCBI Taxonomy" id="765911"/>
    <lineage>
        <taxon>Bacteria</taxon>
        <taxon>Pseudomonadati</taxon>
        <taxon>Pseudomonadota</taxon>
        <taxon>Gammaproteobacteria</taxon>
        <taxon>Chromatiales</taxon>
        <taxon>Chromatiaceae</taxon>
        <taxon>Thiocystis</taxon>
    </lineage>
</organism>
<feature type="signal peptide" evidence="1">
    <location>
        <begin position="1"/>
        <end position="19"/>
    </location>
</feature>
<reference evidence="2 3" key="1">
    <citation type="submission" date="2012-06" db="EMBL/GenBank/DDBJ databases">
        <title>Complete sequence of Thiocystis violascens DSM 198.</title>
        <authorList>
            <consortium name="US DOE Joint Genome Institute"/>
            <person name="Lucas S."/>
            <person name="Han J."/>
            <person name="Lapidus A."/>
            <person name="Cheng J.-F."/>
            <person name="Goodwin L."/>
            <person name="Pitluck S."/>
            <person name="Peters L."/>
            <person name="Ovchinnikova G."/>
            <person name="Teshima H."/>
            <person name="Detter J.C."/>
            <person name="Han C."/>
            <person name="Tapia R."/>
            <person name="Land M."/>
            <person name="Hauser L."/>
            <person name="Kyrpides N."/>
            <person name="Ivanova N."/>
            <person name="Pagani I."/>
            <person name="Vogl K."/>
            <person name="Liu Z."/>
            <person name="Frigaard N.-U."/>
            <person name="Bryant D."/>
            <person name="Woyke T."/>
        </authorList>
    </citation>
    <scope>NUCLEOTIDE SEQUENCE [LARGE SCALE GENOMIC DNA]</scope>
    <source>
        <strain evidence="3">ATCC 17096 / DSM 198 / 6111</strain>
    </source>
</reference>
<dbReference type="EMBL" id="CP003154">
    <property type="protein sequence ID" value="AFL75531.1"/>
    <property type="molecule type" value="Genomic_DNA"/>
</dbReference>
<evidence type="ECO:0008006" key="4">
    <source>
        <dbReference type="Google" id="ProtNLM"/>
    </source>
</evidence>
<dbReference type="KEGG" id="tvi:Thivi_3681"/>
<sequence>MHAMYPGILALLLCSVGQADTLLVGPDQEITRISEAARRAKDGDLVLVAAGIYRGDVAVWHQKALTIKSVGGTAVLVADGQDAEGKAIWVIRHGRFEIQGFEFTGARVPSGNGAGIRFEGGQLTLSDCSFHDNQMGLLTSNAEDAELRIRDSRFADAPRQEGSLPHLLYVGRIARFELTGSRFENGYRGHLVKSRARSTELRYNWIVDGPEGQASYEVDLPNGGEAVLVGNVIAQSAQSENRALVAYGAEGLAWASNQLFVVHNTLVNQGKAPASFVRLWPEKHAAEYRPTVLTRNNLVLGVGHPLE</sequence>
<accession>I3YEW3</accession>
<dbReference type="InterPro" id="IPR011050">
    <property type="entry name" value="Pectin_lyase_fold/virulence"/>
</dbReference>
<keyword evidence="1" id="KW-0732">Signal</keyword>
<dbReference type="AlphaFoldDB" id="I3YEW3"/>
<proteinExistence type="predicted"/>
<dbReference type="SUPFAM" id="SSF51126">
    <property type="entry name" value="Pectin lyase-like"/>
    <property type="match status" value="1"/>
</dbReference>
<gene>
    <name evidence="2" type="ordered locus">Thivi_3681</name>
</gene>
<dbReference type="OrthoDB" id="7055135at2"/>
<dbReference type="RefSeq" id="WP_014779926.1">
    <property type="nucleotide sequence ID" value="NC_018012.1"/>
</dbReference>